<dbReference type="Proteomes" id="UP000827986">
    <property type="component" value="Unassembled WGS sequence"/>
</dbReference>
<gene>
    <name evidence="1" type="ORF">KIL84_017796</name>
</gene>
<accession>A0A9D3X6X7</accession>
<protein>
    <submittedName>
        <fullName evidence="1">Uncharacterized protein</fullName>
    </submittedName>
</protein>
<comment type="caution">
    <text evidence="1">The sequence shown here is derived from an EMBL/GenBank/DDBJ whole genome shotgun (WGS) entry which is preliminary data.</text>
</comment>
<evidence type="ECO:0000313" key="1">
    <source>
        <dbReference type="EMBL" id="KAH1173957.1"/>
    </source>
</evidence>
<keyword evidence="2" id="KW-1185">Reference proteome</keyword>
<sequence length="118" mass="12778">MSFYTCMQGVTMSLQCGPPHTAWRTSFCSQNGVLHAHSGAGQNCPTGIAGQEVIVLAFIAYNACVANIEGTPLIQGTSGVRGRGRSQDERLCSIAHKVSCKYQSHYFHYNICMVLMSS</sequence>
<dbReference type="AlphaFoldDB" id="A0A9D3X6X7"/>
<evidence type="ECO:0000313" key="2">
    <source>
        <dbReference type="Proteomes" id="UP000827986"/>
    </source>
</evidence>
<dbReference type="EMBL" id="JAHDVG010000482">
    <property type="protein sequence ID" value="KAH1173957.1"/>
    <property type="molecule type" value="Genomic_DNA"/>
</dbReference>
<name>A0A9D3X6X7_9SAUR</name>
<proteinExistence type="predicted"/>
<reference evidence="1" key="1">
    <citation type="submission" date="2021-09" db="EMBL/GenBank/DDBJ databases">
        <title>The genome of Mauremys mutica provides insights into the evolution of semi-aquatic lifestyle.</title>
        <authorList>
            <person name="Gong S."/>
            <person name="Gao Y."/>
        </authorList>
    </citation>
    <scope>NUCLEOTIDE SEQUENCE</scope>
    <source>
        <strain evidence="1">MM-2020</strain>
        <tissue evidence="1">Muscle</tissue>
    </source>
</reference>
<organism evidence="1 2">
    <name type="scientific">Mauremys mutica</name>
    <name type="common">yellowpond turtle</name>
    <dbReference type="NCBI Taxonomy" id="74926"/>
    <lineage>
        <taxon>Eukaryota</taxon>
        <taxon>Metazoa</taxon>
        <taxon>Chordata</taxon>
        <taxon>Craniata</taxon>
        <taxon>Vertebrata</taxon>
        <taxon>Euteleostomi</taxon>
        <taxon>Archelosauria</taxon>
        <taxon>Testudinata</taxon>
        <taxon>Testudines</taxon>
        <taxon>Cryptodira</taxon>
        <taxon>Durocryptodira</taxon>
        <taxon>Testudinoidea</taxon>
        <taxon>Geoemydidae</taxon>
        <taxon>Geoemydinae</taxon>
        <taxon>Mauremys</taxon>
    </lineage>
</organism>